<dbReference type="OrthoDB" id="5635174at2"/>
<keyword evidence="2" id="KW-1185">Reference proteome</keyword>
<dbReference type="Pfam" id="PF23131">
    <property type="entry name" value="DotY"/>
    <property type="match status" value="1"/>
</dbReference>
<dbReference type="Proteomes" id="UP000254554">
    <property type="component" value="Unassembled WGS sequence"/>
</dbReference>
<dbReference type="EMBL" id="UGGT01000001">
    <property type="protein sequence ID" value="STO22747.1"/>
    <property type="molecule type" value="Genomic_DNA"/>
</dbReference>
<dbReference type="GeneID" id="93293743"/>
<reference evidence="1 2" key="1">
    <citation type="submission" date="2018-06" db="EMBL/GenBank/DDBJ databases">
        <authorList>
            <consortium name="Pathogen Informatics"/>
            <person name="Doyle S."/>
        </authorList>
    </citation>
    <scope>NUCLEOTIDE SEQUENCE [LARGE SCALE GENOMIC DNA]</scope>
    <source>
        <strain evidence="1 2">NCTC11370</strain>
    </source>
</reference>
<sequence length="267" mass="30083">MSANAPAILRAKDESLPVREDLLRAMKIAENSPEAAQYLSQRVHQIVEKSRYLNKNPEAMKTAQEVIKAVDEFAQFVTFKFSQDAQIWSGQTPESSNFKNMQRGIAQQAIGALSDKNYPGIRFDFAINKEGHFVRGYASTEKGAPPLEEKTVESLDRLFNAWLADKHQVATEDGYFFKTDADGNKIGKLSVEEVENLLTDSAQEFKQYLEESKVPTQIVSRQREYPGEHRLEEAKKVAAKKAVERVIETAEVEEKVEPEAPTAPSQF</sequence>
<dbReference type="CDD" id="cd22643">
    <property type="entry name" value="DotY_NTD"/>
    <property type="match status" value="1"/>
</dbReference>
<evidence type="ECO:0000313" key="1">
    <source>
        <dbReference type="EMBL" id="STO22747.1"/>
    </source>
</evidence>
<name>A0A377GD48_9GAMM</name>
<protein>
    <recommendedName>
        <fullName evidence="3">Substrate of the Dot/Icm secretion system</fullName>
    </recommendedName>
</protein>
<evidence type="ECO:0000313" key="2">
    <source>
        <dbReference type="Proteomes" id="UP000254554"/>
    </source>
</evidence>
<evidence type="ECO:0008006" key="3">
    <source>
        <dbReference type="Google" id="ProtNLM"/>
    </source>
</evidence>
<organism evidence="1 2">
    <name type="scientific">Fluoribacter dumoffii</name>
    <dbReference type="NCBI Taxonomy" id="463"/>
    <lineage>
        <taxon>Bacteria</taxon>
        <taxon>Pseudomonadati</taxon>
        <taxon>Pseudomonadota</taxon>
        <taxon>Gammaproteobacteria</taxon>
        <taxon>Legionellales</taxon>
        <taxon>Legionellaceae</taxon>
        <taxon>Fluoribacter</taxon>
    </lineage>
</organism>
<dbReference type="InterPro" id="IPR056465">
    <property type="entry name" value="DotY"/>
</dbReference>
<accession>A0A377GD48</accession>
<gene>
    <name evidence="1" type="ORF">NCTC11370_02848</name>
</gene>
<proteinExistence type="predicted"/>
<dbReference type="InterPro" id="IPR049927">
    <property type="entry name" value="DotY_N"/>
</dbReference>
<dbReference type="RefSeq" id="WP_010654855.1">
    <property type="nucleotide sequence ID" value="NZ_JAPHOO010000002.1"/>
</dbReference>
<dbReference type="AlphaFoldDB" id="A0A377GD48"/>
<dbReference type="STRING" id="1094715.GCA_000236165_02833"/>